<dbReference type="Proteomes" id="UP000887540">
    <property type="component" value="Unplaced"/>
</dbReference>
<feature type="domain" description="Homeobox" evidence="7">
    <location>
        <begin position="39"/>
        <end position="99"/>
    </location>
</feature>
<keyword evidence="2 5" id="KW-0238">DNA-binding</keyword>
<comment type="subcellular location">
    <subcellularLocation>
        <location evidence="1 5 6">Nucleus</location>
    </subcellularLocation>
</comment>
<dbReference type="InterPro" id="IPR050877">
    <property type="entry name" value="EMX-VAX-Noto_Homeobox_TFs"/>
</dbReference>
<feature type="DNA-binding region" description="Homeobox" evidence="5">
    <location>
        <begin position="41"/>
        <end position="100"/>
    </location>
</feature>
<dbReference type="PROSITE" id="PS00027">
    <property type="entry name" value="HOMEOBOX_1"/>
    <property type="match status" value="1"/>
</dbReference>
<sequence>MAEESSKFNEVAKFRNFDSEEVATTSQTNQVSAINSTVERKRRTRTTFTRWQLQILEEKFQVQQYMVGAQRVDLARSMGLNEIQVKVWFQNRRIKWRRQQREAVKDRDAKSADFSEKC</sequence>
<dbReference type="AlphaFoldDB" id="A0A914CD35"/>
<accession>A0A914CD35</accession>
<evidence type="ECO:0000256" key="1">
    <source>
        <dbReference type="ARBA" id="ARBA00004123"/>
    </source>
</evidence>
<dbReference type="GO" id="GO:0000978">
    <property type="term" value="F:RNA polymerase II cis-regulatory region sequence-specific DNA binding"/>
    <property type="evidence" value="ECO:0007669"/>
    <property type="project" value="TreeGrafter"/>
</dbReference>
<dbReference type="InterPro" id="IPR000047">
    <property type="entry name" value="HTH_motif"/>
</dbReference>
<dbReference type="PANTHER" id="PTHR24339">
    <property type="entry name" value="HOMEOBOX PROTEIN EMX-RELATED"/>
    <property type="match status" value="1"/>
</dbReference>
<dbReference type="InterPro" id="IPR020479">
    <property type="entry name" value="HD_metazoa"/>
</dbReference>
<dbReference type="CDD" id="cd00086">
    <property type="entry name" value="homeodomain"/>
    <property type="match status" value="1"/>
</dbReference>
<dbReference type="Gene3D" id="1.10.10.60">
    <property type="entry name" value="Homeodomain-like"/>
    <property type="match status" value="1"/>
</dbReference>
<organism evidence="8 9">
    <name type="scientific">Acrobeloides nanus</name>
    <dbReference type="NCBI Taxonomy" id="290746"/>
    <lineage>
        <taxon>Eukaryota</taxon>
        <taxon>Metazoa</taxon>
        <taxon>Ecdysozoa</taxon>
        <taxon>Nematoda</taxon>
        <taxon>Chromadorea</taxon>
        <taxon>Rhabditida</taxon>
        <taxon>Tylenchina</taxon>
        <taxon>Cephalobomorpha</taxon>
        <taxon>Cephaloboidea</taxon>
        <taxon>Cephalobidae</taxon>
        <taxon>Acrobeloides</taxon>
    </lineage>
</organism>
<evidence type="ECO:0000256" key="3">
    <source>
        <dbReference type="ARBA" id="ARBA00023155"/>
    </source>
</evidence>
<keyword evidence="3 5" id="KW-0371">Homeobox</keyword>
<dbReference type="WBParaSite" id="ACRNAN_Path_899.g3463.t1">
    <property type="protein sequence ID" value="ACRNAN_Path_899.g3463.t1"/>
    <property type="gene ID" value="ACRNAN_Path_899.g3463"/>
</dbReference>
<dbReference type="GO" id="GO:0000981">
    <property type="term" value="F:DNA-binding transcription factor activity, RNA polymerase II-specific"/>
    <property type="evidence" value="ECO:0007669"/>
    <property type="project" value="InterPro"/>
</dbReference>
<dbReference type="SMART" id="SM00389">
    <property type="entry name" value="HOX"/>
    <property type="match status" value="1"/>
</dbReference>
<dbReference type="InterPro" id="IPR017970">
    <property type="entry name" value="Homeobox_CS"/>
</dbReference>
<evidence type="ECO:0000259" key="7">
    <source>
        <dbReference type="PROSITE" id="PS50071"/>
    </source>
</evidence>
<dbReference type="PANTHER" id="PTHR24339:SF28">
    <property type="entry name" value="E5-RELATED"/>
    <property type="match status" value="1"/>
</dbReference>
<dbReference type="Pfam" id="PF00046">
    <property type="entry name" value="Homeodomain"/>
    <property type="match status" value="1"/>
</dbReference>
<dbReference type="PRINTS" id="PR00024">
    <property type="entry name" value="HOMEOBOX"/>
</dbReference>
<protein>
    <submittedName>
        <fullName evidence="9">Homeobox domain-containing protein</fullName>
    </submittedName>
</protein>
<dbReference type="PRINTS" id="PR00031">
    <property type="entry name" value="HTHREPRESSR"/>
</dbReference>
<dbReference type="SUPFAM" id="SSF46689">
    <property type="entry name" value="Homeodomain-like"/>
    <property type="match status" value="1"/>
</dbReference>
<evidence type="ECO:0000313" key="8">
    <source>
        <dbReference type="Proteomes" id="UP000887540"/>
    </source>
</evidence>
<dbReference type="PROSITE" id="PS50071">
    <property type="entry name" value="HOMEOBOX_2"/>
    <property type="match status" value="1"/>
</dbReference>
<evidence type="ECO:0000256" key="5">
    <source>
        <dbReference type="PROSITE-ProRule" id="PRU00108"/>
    </source>
</evidence>
<reference evidence="9" key="1">
    <citation type="submission" date="2022-11" db="UniProtKB">
        <authorList>
            <consortium name="WormBaseParasite"/>
        </authorList>
    </citation>
    <scope>IDENTIFICATION</scope>
</reference>
<evidence type="ECO:0000256" key="2">
    <source>
        <dbReference type="ARBA" id="ARBA00023125"/>
    </source>
</evidence>
<evidence type="ECO:0000313" key="9">
    <source>
        <dbReference type="WBParaSite" id="ACRNAN_Path_899.g3463.t1"/>
    </source>
</evidence>
<evidence type="ECO:0000256" key="6">
    <source>
        <dbReference type="RuleBase" id="RU000682"/>
    </source>
</evidence>
<dbReference type="GO" id="GO:0005634">
    <property type="term" value="C:nucleus"/>
    <property type="evidence" value="ECO:0007669"/>
    <property type="project" value="UniProtKB-SubCell"/>
</dbReference>
<dbReference type="InterPro" id="IPR001356">
    <property type="entry name" value="HD"/>
</dbReference>
<name>A0A914CD35_9BILA</name>
<proteinExistence type="predicted"/>
<keyword evidence="4 5" id="KW-0539">Nucleus</keyword>
<keyword evidence="8" id="KW-1185">Reference proteome</keyword>
<evidence type="ECO:0000256" key="4">
    <source>
        <dbReference type="ARBA" id="ARBA00023242"/>
    </source>
</evidence>
<dbReference type="InterPro" id="IPR009057">
    <property type="entry name" value="Homeodomain-like_sf"/>
</dbReference>